<dbReference type="GO" id="GO:0005829">
    <property type="term" value="C:cytosol"/>
    <property type="evidence" value="ECO:0007669"/>
    <property type="project" value="UniProtKB-ARBA"/>
</dbReference>
<feature type="compositionally biased region" description="Basic and acidic residues" evidence="1">
    <location>
        <begin position="1"/>
        <end position="16"/>
    </location>
</feature>
<dbReference type="Gene3D" id="2.40.50.140">
    <property type="entry name" value="Nucleic acid-binding proteins"/>
    <property type="match status" value="2"/>
</dbReference>
<dbReference type="InterPro" id="IPR050181">
    <property type="entry name" value="Cold_shock_domain"/>
</dbReference>
<dbReference type="PANTHER" id="PTHR11544">
    <property type="entry name" value="COLD SHOCK DOMAIN CONTAINING PROTEINS"/>
    <property type="match status" value="1"/>
</dbReference>
<dbReference type="InterPro" id="IPR012340">
    <property type="entry name" value="NA-bd_OB-fold"/>
</dbReference>
<evidence type="ECO:0000259" key="2">
    <source>
        <dbReference type="PROSITE" id="PS51857"/>
    </source>
</evidence>
<keyword evidence="4" id="KW-1185">Reference proteome</keyword>
<dbReference type="InterPro" id="IPR011129">
    <property type="entry name" value="CSD"/>
</dbReference>
<gene>
    <name evidence="3" type="ORF">FBR43_03395</name>
</gene>
<dbReference type="PRINTS" id="PR00050">
    <property type="entry name" value="COLDSHOCK"/>
</dbReference>
<dbReference type="GO" id="GO:0003676">
    <property type="term" value="F:nucleic acid binding"/>
    <property type="evidence" value="ECO:0007669"/>
    <property type="project" value="InterPro"/>
</dbReference>
<reference evidence="3 4" key="1">
    <citation type="submission" date="2019-04" db="EMBL/GenBank/DDBJ databases">
        <authorList>
            <person name="Yang Y."/>
            <person name="Wei D."/>
        </authorList>
    </citation>
    <scope>NUCLEOTIDE SEQUENCE [LARGE SCALE GENOMIC DNA]</scope>
    <source>
        <strain evidence="3 4">L-1-4w-11</strain>
    </source>
</reference>
<dbReference type="Pfam" id="PF00313">
    <property type="entry name" value="CSD"/>
    <property type="match status" value="2"/>
</dbReference>
<evidence type="ECO:0000256" key="1">
    <source>
        <dbReference type="SAM" id="MobiDB-lite"/>
    </source>
</evidence>
<dbReference type="SMART" id="SM00357">
    <property type="entry name" value="CSP"/>
    <property type="match status" value="2"/>
</dbReference>
<sequence length="196" mass="21610">MRADPRPVPEAFHSDDDPAAMSAPAESLDPRVYAGTVKWFDVTRGFGFIVCDDAAVGDILVHFTILQPLDRRSLPEGARVECLVVRRERGLQAREILSIDLSGAVEPPRGRTQGERAERLKLIAGAGPFEPVMVKWFNRLKGYGFLVRPGDGSDVFVHMETLRRGGIEEVEPDEPLRARIVDGDKGPLAVAVERPD</sequence>
<protein>
    <submittedName>
        <fullName evidence="3">Cold shock domain-containing protein</fullName>
    </submittedName>
</protein>
<dbReference type="EMBL" id="SWKR01000002">
    <property type="protein sequence ID" value="TKD49917.1"/>
    <property type="molecule type" value="Genomic_DNA"/>
</dbReference>
<dbReference type="SUPFAM" id="SSF50249">
    <property type="entry name" value="Nucleic acid-binding proteins"/>
    <property type="match status" value="2"/>
</dbReference>
<feature type="domain" description="CSD" evidence="2">
    <location>
        <begin position="32"/>
        <end position="98"/>
    </location>
</feature>
<dbReference type="PROSITE" id="PS51857">
    <property type="entry name" value="CSD_2"/>
    <property type="match status" value="2"/>
</dbReference>
<dbReference type="OrthoDB" id="9791685at2"/>
<dbReference type="AlphaFoldDB" id="A0A4U1KZS2"/>
<feature type="domain" description="CSD" evidence="2">
    <location>
        <begin position="129"/>
        <end position="194"/>
    </location>
</feature>
<comment type="caution">
    <text evidence="3">The sequence shown here is derived from an EMBL/GenBank/DDBJ whole genome shotgun (WGS) entry which is preliminary data.</text>
</comment>
<name>A0A4U1KZS2_9SPHN</name>
<feature type="region of interest" description="Disordered" evidence="1">
    <location>
        <begin position="1"/>
        <end position="24"/>
    </location>
</feature>
<evidence type="ECO:0000313" key="3">
    <source>
        <dbReference type="EMBL" id="TKD49917.1"/>
    </source>
</evidence>
<evidence type="ECO:0000313" key="4">
    <source>
        <dbReference type="Proteomes" id="UP000309138"/>
    </source>
</evidence>
<dbReference type="CDD" id="cd04458">
    <property type="entry name" value="CSP_CDS"/>
    <property type="match status" value="2"/>
</dbReference>
<proteinExistence type="predicted"/>
<dbReference type="Proteomes" id="UP000309138">
    <property type="component" value="Unassembled WGS sequence"/>
</dbReference>
<accession>A0A4U1KZS2</accession>
<dbReference type="InterPro" id="IPR002059">
    <property type="entry name" value="CSP_DNA-bd"/>
</dbReference>
<organism evidence="3 4">
    <name type="scientific">Sphingomonas baiyangensis</name>
    <dbReference type="NCBI Taxonomy" id="2572576"/>
    <lineage>
        <taxon>Bacteria</taxon>
        <taxon>Pseudomonadati</taxon>
        <taxon>Pseudomonadota</taxon>
        <taxon>Alphaproteobacteria</taxon>
        <taxon>Sphingomonadales</taxon>
        <taxon>Sphingomonadaceae</taxon>
        <taxon>Sphingomonas</taxon>
    </lineage>
</organism>